<protein>
    <submittedName>
        <fullName evidence="1">Uncharacterized protein</fullName>
    </submittedName>
</protein>
<dbReference type="Proteomes" id="UP000233140">
    <property type="component" value="Unassembled WGS sequence"/>
</dbReference>
<dbReference type="OMA" id="HQRHFAF"/>
<reference evidence="1" key="2">
    <citation type="submission" date="2025-09" db="UniProtKB">
        <authorList>
            <consortium name="Ensembl"/>
        </authorList>
    </citation>
    <scope>IDENTIFICATION</scope>
</reference>
<sequence>MGETTVSREQKGSCMVRLHQRHFAFMNPQPSSLTPIVCLGKDSKNISLRGKDYKEATSSLCIGEKEGPSVFVDSSNSISTINTIVFKKMRKMTKFVKRGHPRTHPIHKERGDL</sequence>
<dbReference type="Ensembl" id="ENSMLET00000042144.1">
    <property type="protein sequence ID" value="ENSMLEP00000018657.1"/>
    <property type="gene ID" value="ENSMLEG00000033527.1"/>
</dbReference>
<proteinExistence type="predicted"/>
<dbReference type="AlphaFoldDB" id="A0A2K5YSW2"/>
<accession>A0A2K5YSW2</accession>
<organism evidence="1 2">
    <name type="scientific">Mandrillus leucophaeus</name>
    <name type="common">Drill</name>
    <name type="synonym">Papio leucophaeus</name>
    <dbReference type="NCBI Taxonomy" id="9568"/>
    <lineage>
        <taxon>Eukaryota</taxon>
        <taxon>Metazoa</taxon>
        <taxon>Chordata</taxon>
        <taxon>Craniata</taxon>
        <taxon>Vertebrata</taxon>
        <taxon>Euteleostomi</taxon>
        <taxon>Mammalia</taxon>
        <taxon>Eutheria</taxon>
        <taxon>Euarchontoglires</taxon>
        <taxon>Primates</taxon>
        <taxon>Haplorrhini</taxon>
        <taxon>Catarrhini</taxon>
        <taxon>Cercopithecidae</taxon>
        <taxon>Cercopithecinae</taxon>
        <taxon>Mandrillus</taxon>
    </lineage>
</organism>
<name>A0A2K5YSW2_MANLE</name>
<evidence type="ECO:0000313" key="2">
    <source>
        <dbReference type="Proteomes" id="UP000233140"/>
    </source>
</evidence>
<evidence type="ECO:0000313" key="1">
    <source>
        <dbReference type="Ensembl" id="ENSMLEP00000018657.1"/>
    </source>
</evidence>
<reference evidence="1" key="1">
    <citation type="submission" date="2025-08" db="UniProtKB">
        <authorList>
            <consortium name="Ensembl"/>
        </authorList>
    </citation>
    <scope>IDENTIFICATION</scope>
</reference>
<keyword evidence="2" id="KW-1185">Reference proteome</keyword>
<dbReference type="GeneTree" id="ENSGT00910000147427"/>